<dbReference type="EMBL" id="MRCE01000059">
    <property type="protein sequence ID" value="OKH30771.1"/>
    <property type="molecule type" value="Genomic_DNA"/>
</dbReference>
<dbReference type="Proteomes" id="UP000185860">
    <property type="component" value="Unassembled WGS sequence"/>
</dbReference>
<comment type="caution">
    <text evidence="2">The sequence shown here is derived from an EMBL/GenBank/DDBJ whole genome shotgun (WGS) entry which is preliminary data.</text>
</comment>
<dbReference type="STRING" id="454136.NIES2119_30240"/>
<dbReference type="AlphaFoldDB" id="A0A1U7I3Q6"/>
<protein>
    <submittedName>
        <fullName evidence="2">Uncharacterized protein</fullName>
    </submittedName>
</protein>
<gene>
    <name evidence="2" type="ORF">NIES2119_30240</name>
</gene>
<organism evidence="2 3">
    <name type="scientific">[Phormidium ambiguum] IAM M-71</name>
    <dbReference type="NCBI Taxonomy" id="454136"/>
    <lineage>
        <taxon>Bacteria</taxon>
        <taxon>Bacillati</taxon>
        <taxon>Cyanobacteriota</taxon>
        <taxon>Cyanophyceae</taxon>
        <taxon>Oscillatoriophycideae</taxon>
        <taxon>Aerosakkonematales</taxon>
        <taxon>Aerosakkonemataceae</taxon>
        <taxon>Floridanema</taxon>
    </lineage>
</organism>
<evidence type="ECO:0000313" key="3">
    <source>
        <dbReference type="Proteomes" id="UP000185860"/>
    </source>
</evidence>
<dbReference type="RefSeq" id="WP_073597202.1">
    <property type="nucleotide sequence ID" value="NZ_MRCE01000059.1"/>
</dbReference>
<evidence type="ECO:0000313" key="2">
    <source>
        <dbReference type="EMBL" id="OKH30771.1"/>
    </source>
</evidence>
<accession>A0A1U7I3Q6</accession>
<sequence length="190" mass="21073">MKRLLVSILIGAIVLLNLIVASPANANSNLYLADATAPVSADFMTQLKTEILPQLEKIFSPEQREHFQTEMANGSTFRKAFKSLTLTPEQKTELKTLLKSVPKKDAFASLTPEQKQQLFLKKKEMMMPTAEEITDKITTGLKGKGTPLPEAVKDKIEAGLKKKDAFMPTPEEISEKINAGIKMAKEKIKD</sequence>
<feature type="chain" id="PRO_5012414283" evidence="1">
    <location>
        <begin position="27"/>
        <end position="190"/>
    </location>
</feature>
<keyword evidence="1" id="KW-0732">Signal</keyword>
<evidence type="ECO:0000256" key="1">
    <source>
        <dbReference type="SAM" id="SignalP"/>
    </source>
</evidence>
<name>A0A1U7I3Q6_9CYAN</name>
<dbReference type="OrthoDB" id="532012at2"/>
<proteinExistence type="predicted"/>
<reference evidence="2 3" key="1">
    <citation type="submission" date="2016-11" db="EMBL/GenBank/DDBJ databases">
        <title>Draft Genome Sequences of Nine Cyanobacterial Strains from Diverse Habitats.</title>
        <authorList>
            <person name="Zhu T."/>
            <person name="Hou S."/>
            <person name="Lu X."/>
            <person name="Hess W.R."/>
        </authorList>
    </citation>
    <scope>NUCLEOTIDE SEQUENCE [LARGE SCALE GENOMIC DNA]</scope>
    <source>
        <strain evidence="2 3">IAM M-71</strain>
    </source>
</reference>
<feature type="signal peptide" evidence="1">
    <location>
        <begin position="1"/>
        <end position="26"/>
    </location>
</feature>